<sequence>MDELLAPHAELLGRLKLCYGCDRATFVADLLTPARAYAAYVGSLPATPDNYFCEPGGLLRLGLEVGFVALQATDGHIVSGRSTISTRQQLEPRWRHATFLAGLCAEMHRTLSHVVVTDEQGEEWPAYLKPLSQWLADRSQARYFVRWPVNAQEFPALGLCALSQVVPPAVLQHLASGNSVVVPQLISTLSGSPLLREPNMMAEIVRRSAALVVDRDLIVCASRSGRPVLGTHVERYVLDVMRRLVVSHQAWVPNGDRSRVWLGREGLFLVWPNAANEIRKVFEDDETPGMPKTAQEVQEVLLASSVVEPFALDQPLWTITPPTGGQPLQALKLTTPEILLPVHAQGPRALTSPLVQPAPAPVAAAAAAATAQRTATAAASLATSSTHASPGQRPSVSTTQAPIPQGSRPASVPVAQPAPAVHPSAPAVSVMQSKAASASPQQSQSGAACPVTLASPAAPPGASPAQSPCQTGAVAPEAVPAIAPDPQLWLPGIGPAPMQATASNPEPQAEPADTAAPMPVGGPLPQMPTAAMPGVPAAQPPDAEPAPAGDSASAAPAPAPGQPVAPPAPPPPTAFALQAPMRLNRKVRDALVLAVESLNGEPRAASAMTIPAGVFVPLSFLRSQRVEAPVALRELAENAMVATRTDGRAVTEKHEFAGEMELGVVLKPAFIKGLDPADFTVE</sequence>
<accession>A0ABU5I7I9</accession>
<dbReference type="EMBL" id="JAXOJX010000001">
    <property type="protein sequence ID" value="MDZ5455066.1"/>
    <property type="molecule type" value="Genomic_DNA"/>
</dbReference>
<dbReference type="Pfam" id="PF07514">
    <property type="entry name" value="TraI_2"/>
    <property type="match status" value="1"/>
</dbReference>
<proteinExistence type="predicted"/>
<reference evidence="3 4" key="1">
    <citation type="submission" date="2023-11" db="EMBL/GenBank/DDBJ databases">
        <title>Draft genome of Azohydromonas lata strain H1 (DSM1123), a polyhydroxyalkanoate producer.</title>
        <authorList>
            <person name="Traversa D."/>
            <person name="D'Addabbo P."/>
            <person name="Pazzani C."/>
            <person name="Manzari C."/>
            <person name="Chiara M."/>
            <person name="Scrascia M."/>
        </authorList>
    </citation>
    <scope>NUCLEOTIDE SEQUENCE [LARGE SCALE GENOMIC DNA]</scope>
    <source>
        <strain evidence="3 4">H1</strain>
        <plasmid evidence="3">unnamed</plasmid>
    </source>
</reference>
<dbReference type="Proteomes" id="UP001293718">
    <property type="component" value="Unassembled WGS sequence"/>
</dbReference>
<feature type="compositionally biased region" description="Low complexity" evidence="1">
    <location>
        <begin position="378"/>
        <end position="390"/>
    </location>
</feature>
<feature type="domain" description="Uncharacterised" evidence="2">
    <location>
        <begin position="4"/>
        <end position="309"/>
    </location>
</feature>
<dbReference type="NCBIfam" id="NF041494">
    <property type="entry name" value="MobH"/>
    <property type="match status" value="1"/>
</dbReference>
<gene>
    <name evidence="3" type="primary">mobH</name>
    <name evidence="3" type="ORF">SM757_00625</name>
</gene>
<feature type="compositionally biased region" description="Polar residues" evidence="1">
    <location>
        <begin position="392"/>
        <end position="402"/>
    </location>
</feature>
<dbReference type="RefSeq" id="WP_322464160.1">
    <property type="nucleotide sequence ID" value="NZ_JAXOJX010000001.1"/>
</dbReference>
<feature type="compositionally biased region" description="Pro residues" evidence="1">
    <location>
        <begin position="557"/>
        <end position="573"/>
    </location>
</feature>
<feature type="compositionally biased region" description="Low complexity" evidence="1">
    <location>
        <begin position="409"/>
        <end position="448"/>
    </location>
</feature>
<feature type="region of interest" description="Disordered" evidence="1">
    <location>
        <begin position="378"/>
        <end position="471"/>
    </location>
</feature>
<evidence type="ECO:0000313" key="4">
    <source>
        <dbReference type="Proteomes" id="UP001293718"/>
    </source>
</evidence>
<dbReference type="InterPro" id="IPR011119">
    <property type="entry name" value="Unchr_helicase_relaxase_TraI"/>
</dbReference>
<protein>
    <submittedName>
        <fullName evidence="3">MobH family relaxase</fullName>
    </submittedName>
</protein>
<organism evidence="3 4">
    <name type="scientific">Azohydromonas lata</name>
    <dbReference type="NCBI Taxonomy" id="45677"/>
    <lineage>
        <taxon>Bacteria</taxon>
        <taxon>Pseudomonadati</taxon>
        <taxon>Pseudomonadota</taxon>
        <taxon>Betaproteobacteria</taxon>
        <taxon>Burkholderiales</taxon>
        <taxon>Sphaerotilaceae</taxon>
        <taxon>Azohydromonas</taxon>
    </lineage>
</organism>
<keyword evidence="4" id="KW-1185">Reference proteome</keyword>
<dbReference type="Gene3D" id="1.10.3210.40">
    <property type="match status" value="1"/>
</dbReference>
<feature type="compositionally biased region" description="Low complexity" evidence="1">
    <location>
        <begin position="545"/>
        <end position="556"/>
    </location>
</feature>
<geneLocation type="plasmid" evidence="3">
    <name>unnamed</name>
</geneLocation>
<keyword evidence="3" id="KW-0614">Plasmid</keyword>
<evidence type="ECO:0000256" key="1">
    <source>
        <dbReference type="SAM" id="MobiDB-lite"/>
    </source>
</evidence>
<evidence type="ECO:0000313" key="3">
    <source>
        <dbReference type="EMBL" id="MDZ5455066.1"/>
    </source>
</evidence>
<comment type="caution">
    <text evidence="3">The sequence shown here is derived from an EMBL/GenBank/DDBJ whole genome shotgun (WGS) entry which is preliminary data.</text>
</comment>
<feature type="region of interest" description="Disordered" evidence="1">
    <location>
        <begin position="485"/>
        <end position="575"/>
    </location>
</feature>
<evidence type="ECO:0000259" key="2">
    <source>
        <dbReference type="Pfam" id="PF07514"/>
    </source>
</evidence>
<name>A0ABU5I7I9_9BURK</name>